<keyword evidence="2" id="KW-1185">Reference proteome</keyword>
<evidence type="ECO:0000313" key="2">
    <source>
        <dbReference type="Proteomes" id="UP001595789"/>
    </source>
</evidence>
<gene>
    <name evidence="1" type="ORF">ACFOWA_14260</name>
</gene>
<reference evidence="2" key="1">
    <citation type="journal article" date="2019" name="Int. J. Syst. Evol. Microbiol.">
        <title>The Global Catalogue of Microorganisms (GCM) 10K type strain sequencing project: providing services to taxonomists for standard genome sequencing and annotation.</title>
        <authorList>
            <consortium name="The Broad Institute Genomics Platform"/>
            <consortium name="The Broad Institute Genome Sequencing Center for Infectious Disease"/>
            <person name="Wu L."/>
            <person name="Ma J."/>
        </authorList>
    </citation>
    <scope>NUCLEOTIDE SEQUENCE [LARGE SCALE GENOMIC DNA]</scope>
    <source>
        <strain evidence="2">CCM 8691</strain>
    </source>
</reference>
<name>A0ABV8PBJ7_9SPHI</name>
<comment type="caution">
    <text evidence="1">The sequence shown here is derived from an EMBL/GenBank/DDBJ whole genome shotgun (WGS) entry which is preliminary data.</text>
</comment>
<sequence>MNALIIDNYLIASATFAMAKQSPKLRFADRLILPFNLSYTLTDDF</sequence>
<protein>
    <submittedName>
        <fullName evidence="1">Uncharacterized protein</fullName>
    </submittedName>
</protein>
<proteinExistence type="predicted"/>
<evidence type="ECO:0000313" key="1">
    <source>
        <dbReference type="EMBL" id="MFC4212358.1"/>
    </source>
</evidence>
<accession>A0ABV8PBJ7</accession>
<organism evidence="1 2">
    <name type="scientific">Pedobacter lithocola</name>
    <dbReference type="NCBI Taxonomy" id="1908239"/>
    <lineage>
        <taxon>Bacteria</taxon>
        <taxon>Pseudomonadati</taxon>
        <taxon>Bacteroidota</taxon>
        <taxon>Sphingobacteriia</taxon>
        <taxon>Sphingobacteriales</taxon>
        <taxon>Sphingobacteriaceae</taxon>
        <taxon>Pedobacter</taxon>
    </lineage>
</organism>
<dbReference type="RefSeq" id="WP_378986257.1">
    <property type="nucleotide sequence ID" value="NZ_JBHSBW010000013.1"/>
</dbReference>
<dbReference type="Proteomes" id="UP001595789">
    <property type="component" value="Unassembled WGS sequence"/>
</dbReference>
<dbReference type="EMBL" id="JBHSBW010000013">
    <property type="protein sequence ID" value="MFC4212358.1"/>
    <property type="molecule type" value="Genomic_DNA"/>
</dbReference>